<dbReference type="AlphaFoldDB" id="A0AAP4EZW4"/>
<feature type="domain" description="Rad50/SbcC-type AAA" evidence="6">
    <location>
        <begin position="5"/>
        <end position="357"/>
    </location>
</feature>
<dbReference type="Pfam" id="PF13558">
    <property type="entry name" value="SbcC_Walker_B"/>
    <property type="match status" value="1"/>
</dbReference>
<keyword evidence="4" id="KW-0175">Coiled coil</keyword>
<protein>
    <recommendedName>
        <fullName evidence="3">Nuclease SbcCD subunit C</fullName>
    </recommendedName>
</protein>
<feature type="coiled-coil region" evidence="4">
    <location>
        <begin position="551"/>
        <end position="677"/>
    </location>
</feature>
<name>A0AAP4EZW4_9FIRM</name>
<comment type="subunit">
    <text evidence="2">Heterodimer of SbcC and SbcD.</text>
</comment>
<evidence type="ECO:0000256" key="2">
    <source>
        <dbReference type="ARBA" id="ARBA00011322"/>
    </source>
</evidence>
<dbReference type="Gene3D" id="3.40.50.300">
    <property type="entry name" value="P-loop containing nucleotide triphosphate hydrolases"/>
    <property type="match status" value="2"/>
</dbReference>
<proteinExistence type="inferred from homology"/>
<evidence type="ECO:0000313" key="8">
    <source>
        <dbReference type="Proteomes" id="UP001300383"/>
    </source>
</evidence>
<dbReference type="PANTHER" id="PTHR32114">
    <property type="entry name" value="ABC TRANSPORTER ABCH.3"/>
    <property type="match status" value="1"/>
</dbReference>
<dbReference type="EMBL" id="JASGBQ010000011">
    <property type="protein sequence ID" value="MDI9242365.1"/>
    <property type="molecule type" value="Genomic_DNA"/>
</dbReference>
<dbReference type="Proteomes" id="UP001300383">
    <property type="component" value="Unassembled WGS sequence"/>
</dbReference>
<accession>A0AAP4EZW4</accession>
<reference evidence="7 8" key="1">
    <citation type="submission" date="2023-05" db="EMBL/GenBank/DDBJ databases">
        <title>[ruminococcus] sp. nov., isolated from a pig farm feces dump.</title>
        <authorList>
            <person name="Chang Y.-H."/>
        </authorList>
    </citation>
    <scope>NUCLEOTIDE SEQUENCE [LARGE SCALE GENOMIC DNA]</scope>
    <source>
        <strain evidence="7 8">YH-rum2234</strain>
    </source>
</reference>
<dbReference type="InterPro" id="IPR038729">
    <property type="entry name" value="Rad50/SbcC_AAA"/>
</dbReference>
<keyword evidence="8" id="KW-1185">Reference proteome</keyword>
<dbReference type="RefSeq" id="WP_283230813.1">
    <property type="nucleotide sequence ID" value="NZ_JASGBQ010000011.1"/>
</dbReference>
<gene>
    <name evidence="7" type="ORF">QJ036_07755</name>
</gene>
<feature type="region of interest" description="Disordered" evidence="5">
    <location>
        <begin position="475"/>
        <end position="521"/>
    </location>
</feature>
<evidence type="ECO:0000256" key="4">
    <source>
        <dbReference type="SAM" id="Coils"/>
    </source>
</evidence>
<evidence type="ECO:0000256" key="1">
    <source>
        <dbReference type="ARBA" id="ARBA00006930"/>
    </source>
</evidence>
<feature type="compositionally biased region" description="Basic and acidic residues" evidence="5">
    <location>
        <begin position="481"/>
        <end position="521"/>
    </location>
</feature>
<evidence type="ECO:0000259" key="6">
    <source>
        <dbReference type="Pfam" id="PF13476"/>
    </source>
</evidence>
<evidence type="ECO:0000313" key="7">
    <source>
        <dbReference type="EMBL" id="MDI9242365.1"/>
    </source>
</evidence>
<dbReference type="Pfam" id="PF13476">
    <property type="entry name" value="AAA_23"/>
    <property type="match status" value="1"/>
</dbReference>
<dbReference type="SUPFAM" id="SSF52540">
    <property type="entry name" value="P-loop containing nucleoside triphosphate hydrolases"/>
    <property type="match status" value="2"/>
</dbReference>
<sequence>MRPVKLVISAFGPYAGRTEVPMDALGERGLYLITGDTGAGKTTIFDAITFALYGEASGTNREPSMLRSKYAGDATPTEVELTFAHGGKMYQIRRNPEYERPARRGGGRTVQKADAELFFPDGRIVTKVKEVNAAVRELLGVDREQFSRIAMIAQGDFLRLLFAPTEERKQIFRQLFETERYHVLQERFKELAGNLGKQCGELEAGLWQSIDGIRWRPSEEAFGTAVKNRKVPAQEILSALRKTIGQDEEEETVLEEALSGLEERLSSVNQLLGRAKEQNRTREALKTAEKRLEEKRESLKKAEELLSEEQGREEERKQKKNQGVLLEHELPRYRELEAIRKEREKAERELQKKQEDLEKGTARLEKLRVELRARREEQAGLWKAGERLARLSGEMTQEKERKGRLSELLKDLKESERLWREFEAARDAYLASAGKAEEEAAAFARLNRAFLDGQAGLLAEQLLDGEPCPVCGSLSHPHPAGRTEHVPTEEELKKAEERRDRQARLARERSLASGDAKGRAEAKELEIQNRLTSLFGDRSMEGAKARAEAALEKTIAYIRVLEAEMQAEERKRERKEELERMLPNLEAQLEQETENSQQRAEELSGLIAKAKAAEEKAGQMRRELTCEDEAQAVQALVSLNRQLSAMEEALRRAEKAYQKKKEELSGILEQKSLLESQLDGTEPADEQEYERERDRILGDKADTETRRLSVKTRLAANRGCEETMVSLGNRLKEAEEEWKSVRALAATAGGTLPGKEKIMLETYVQMDYFNRIIARANVRFLAMSDGQYELRRQETAENNKSQSGLELSVLDHYNGTERSVKTLSGGEAFKASLALALGLSDEIQASAGGIRLDTMFVDEGFGSLDEESLNQAITALSGLAGGNRLVGIISHVHELKERLDRQIIVTKEKTGGSAIRISVL</sequence>
<feature type="coiled-coil region" evidence="4">
    <location>
        <begin position="258"/>
        <end position="415"/>
    </location>
</feature>
<dbReference type="PANTHER" id="PTHR32114:SF2">
    <property type="entry name" value="ABC TRANSPORTER ABCH.3"/>
    <property type="match status" value="1"/>
</dbReference>
<evidence type="ECO:0000256" key="5">
    <source>
        <dbReference type="SAM" id="MobiDB-lite"/>
    </source>
</evidence>
<evidence type="ECO:0000256" key="3">
    <source>
        <dbReference type="ARBA" id="ARBA00013368"/>
    </source>
</evidence>
<organism evidence="7 8">
    <name type="scientific">Fusibacillus kribbianus</name>
    <dbReference type="NCBI Taxonomy" id="3044208"/>
    <lineage>
        <taxon>Bacteria</taxon>
        <taxon>Bacillati</taxon>
        <taxon>Bacillota</taxon>
        <taxon>Clostridia</taxon>
        <taxon>Lachnospirales</taxon>
        <taxon>Lachnospiraceae</taxon>
        <taxon>Fusibacillus</taxon>
    </lineage>
</organism>
<dbReference type="InterPro" id="IPR027417">
    <property type="entry name" value="P-loop_NTPase"/>
</dbReference>
<comment type="similarity">
    <text evidence="1">Belongs to the SMC family. SbcC subfamily.</text>
</comment>
<comment type="caution">
    <text evidence="7">The sequence shown here is derived from an EMBL/GenBank/DDBJ whole genome shotgun (WGS) entry which is preliminary data.</text>
</comment>